<evidence type="ECO:0000256" key="3">
    <source>
        <dbReference type="ARBA" id="ARBA00022475"/>
    </source>
</evidence>
<feature type="transmembrane region" description="Helical" evidence="7">
    <location>
        <begin position="220"/>
        <end position="246"/>
    </location>
</feature>
<feature type="transmembrane region" description="Helical" evidence="7">
    <location>
        <begin position="196"/>
        <end position="214"/>
    </location>
</feature>
<feature type="transmembrane region" description="Helical" evidence="7">
    <location>
        <begin position="283"/>
        <end position="301"/>
    </location>
</feature>
<proteinExistence type="inferred from homology"/>
<keyword evidence="6 7" id="KW-0472">Membrane</keyword>
<feature type="transmembrane region" description="Helical" evidence="7">
    <location>
        <begin position="139"/>
        <end position="156"/>
    </location>
</feature>
<dbReference type="PANTHER" id="PTHR32322">
    <property type="entry name" value="INNER MEMBRANE TRANSPORTER"/>
    <property type="match status" value="1"/>
</dbReference>
<dbReference type="Proteomes" id="UP001500880">
    <property type="component" value="Unassembled WGS sequence"/>
</dbReference>
<dbReference type="InterPro" id="IPR050638">
    <property type="entry name" value="AA-Vitamin_Transporters"/>
</dbReference>
<feature type="transmembrane region" description="Helical" evidence="7">
    <location>
        <begin position="80"/>
        <end position="98"/>
    </location>
</feature>
<evidence type="ECO:0000313" key="9">
    <source>
        <dbReference type="EMBL" id="GAA0499850.1"/>
    </source>
</evidence>
<evidence type="ECO:0000256" key="6">
    <source>
        <dbReference type="ARBA" id="ARBA00023136"/>
    </source>
</evidence>
<keyword evidence="4 7" id="KW-0812">Transmembrane</keyword>
<dbReference type="InterPro" id="IPR037185">
    <property type="entry name" value="EmrE-like"/>
</dbReference>
<protein>
    <submittedName>
        <fullName evidence="9">DMT family transporter</fullName>
    </submittedName>
</protein>
<dbReference type="EMBL" id="BAAADO010000006">
    <property type="protein sequence ID" value="GAA0499850.1"/>
    <property type="molecule type" value="Genomic_DNA"/>
</dbReference>
<name>A0ABN1BKD6_9BACI</name>
<feature type="transmembrane region" description="Helical" evidence="7">
    <location>
        <begin position="258"/>
        <end position="277"/>
    </location>
</feature>
<keyword evidence="10" id="KW-1185">Reference proteome</keyword>
<comment type="caution">
    <text evidence="9">The sequence shown here is derived from an EMBL/GenBank/DDBJ whole genome shotgun (WGS) entry which is preliminary data.</text>
</comment>
<evidence type="ECO:0000313" key="10">
    <source>
        <dbReference type="Proteomes" id="UP001500880"/>
    </source>
</evidence>
<accession>A0ABN1BKD6</accession>
<evidence type="ECO:0000259" key="8">
    <source>
        <dbReference type="Pfam" id="PF00892"/>
    </source>
</evidence>
<evidence type="ECO:0000256" key="1">
    <source>
        <dbReference type="ARBA" id="ARBA00004651"/>
    </source>
</evidence>
<feature type="domain" description="EamA" evidence="8">
    <location>
        <begin position="11"/>
        <end position="153"/>
    </location>
</feature>
<feature type="domain" description="EamA" evidence="8">
    <location>
        <begin position="166"/>
        <end position="300"/>
    </location>
</feature>
<dbReference type="PANTHER" id="PTHR32322:SF18">
    <property type="entry name" value="S-ADENOSYLMETHIONINE_S-ADENOSYLHOMOCYSTEINE TRANSPORTER"/>
    <property type="match status" value="1"/>
</dbReference>
<comment type="subcellular location">
    <subcellularLocation>
        <location evidence="1">Cell membrane</location>
        <topology evidence="1">Multi-pass membrane protein</topology>
    </subcellularLocation>
</comment>
<feature type="transmembrane region" description="Helical" evidence="7">
    <location>
        <begin position="43"/>
        <end position="68"/>
    </location>
</feature>
<feature type="transmembrane region" description="Helical" evidence="7">
    <location>
        <begin position="110"/>
        <end position="127"/>
    </location>
</feature>
<gene>
    <name evidence="9" type="ORF">GCM10008986_28860</name>
</gene>
<sequence>MKGILQNKWSVIAIAVFCSILWGSAFPVLKISYVEMQMAADDIIAKIVFAGMRFLLAGLIVLLFLVFMNPSSILVSRKHFMILLILGIVQTALQYFFFYNGLAKVSGMQGAILSSSGTFFTVLLAHFYYKNDRLSWKKVVGLLAGFSGIVIANWGQEFQLSFQWDGEGFMILSGVTSAIATIMAKELATGIHPIAVTGWQLSLGSILMLLVGVPQLAEGAIVFTTFGWGLLIYSAFLSAIAFTLWYSLLKYNNAGIISMYKFIVPVAGTLLSSIFIPEEQLNIFILLAIAMVALGIIIVNFKGREKAHLQQNEAVGVK</sequence>
<evidence type="ECO:0000256" key="5">
    <source>
        <dbReference type="ARBA" id="ARBA00022989"/>
    </source>
</evidence>
<keyword evidence="5 7" id="KW-1133">Transmembrane helix</keyword>
<evidence type="ECO:0000256" key="4">
    <source>
        <dbReference type="ARBA" id="ARBA00022692"/>
    </source>
</evidence>
<dbReference type="InterPro" id="IPR000620">
    <property type="entry name" value="EamA_dom"/>
</dbReference>
<organism evidence="9 10">
    <name type="scientific">Salinibacillus aidingensis</name>
    <dbReference type="NCBI Taxonomy" id="237684"/>
    <lineage>
        <taxon>Bacteria</taxon>
        <taxon>Bacillati</taxon>
        <taxon>Bacillota</taxon>
        <taxon>Bacilli</taxon>
        <taxon>Bacillales</taxon>
        <taxon>Bacillaceae</taxon>
        <taxon>Salinibacillus</taxon>
    </lineage>
</organism>
<evidence type="ECO:0000256" key="2">
    <source>
        <dbReference type="ARBA" id="ARBA00007362"/>
    </source>
</evidence>
<evidence type="ECO:0000256" key="7">
    <source>
        <dbReference type="SAM" id="Phobius"/>
    </source>
</evidence>
<dbReference type="Pfam" id="PF00892">
    <property type="entry name" value="EamA"/>
    <property type="match status" value="2"/>
</dbReference>
<feature type="transmembrane region" description="Helical" evidence="7">
    <location>
        <begin position="168"/>
        <end position="184"/>
    </location>
</feature>
<comment type="similarity">
    <text evidence="2">Belongs to the EamA transporter family.</text>
</comment>
<reference evidence="9 10" key="1">
    <citation type="journal article" date="2019" name="Int. J. Syst. Evol. Microbiol.">
        <title>The Global Catalogue of Microorganisms (GCM) 10K type strain sequencing project: providing services to taxonomists for standard genome sequencing and annotation.</title>
        <authorList>
            <consortium name="The Broad Institute Genomics Platform"/>
            <consortium name="The Broad Institute Genome Sequencing Center for Infectious Disease"/>
            <person name="Wu L."/>
            <person name="Ma J."/>
        </authorList>
    </citation>
    <scope>NUCLEOTIDE SEQUENCE [LARGE SCALE GENOMIC DNA]</scope>
    <source>
        <strain evidence="9 10">JCM 12389</strain>
    </source>
</reference>
<dbReference type="SUPFAM" id="SSF103481">
    <property type="entry name" value="Multidrug resistance efflux transporter EmrE"/>
    <property type="match status" value="2"/>
</dbReference>
<keyword evidence="3" id="KW-1003">Cell membrane</keyword>
<dbReference type="RefSeq" id="WP_343842545.1">
    <property type="nucleotide sequence ID" value="NZ_BAAADO010000006.1"/>
</dbReference>